<comment type="caution">
    <text evidence="1">The sequence shown here is derived from an EMBL/GenBank/DDBJ whole genome shotgun (WGS) entry which is preliminary data.</text>
</comment>
<accession>S2X1B3</accession>
<organism evidence="1 2">
    <name type="scientific">Propionimicrobium lymphophilum ACS-093-V-SCH5</name>
    <dbReference type="NCBI Taxonomy" id="883161"/>
    <lineage>
        <taxon>Bacteria</taxon>
        <taxon>Bacillati</taxon>
        <taxon>Actinomycetota</taxon>
        <taxon>Actinomycetes</taxon>
        <taxon>Propionibacteriales</taxon>
        <taxon>Propionibacteriaceae</taxon>
        <taxon>Propionimicrobium</taxon>
    </lineage>
</organism>
<reference evidence="1 2" key="1">
    <citation type="submission" date="2013-04" db="EMBL/GenBank/DDBJ databases">
        <title>The Genome Sequence of Propionimicrobium lymphophilum ACS-093-V-SCH5.</title>
        <authorList>
            <consortium name="The Broad Institute Genomics Platform"/>
            <person name="Earl A."/>
            <person name="Ward D."/>
            <person name="Feldgarden M."/>
            <person name="Gevers D."/>
            <person name="Saerens B."/>
            <person name="Vaneechoutte M."/>
            <person name="Walker B."/>
            <person name="Young S."/>
            <person name="Zeng Q."/>
            <person name="Gargeya S."/>
            <person name="Fitzgerald M."/>
            <person name="Haas B."/>
            <person name="Abouelleil A."/>
            <person name="Allen A.W."/>
            <person name="Alvarado L."/>
            <person name="Arachchi H.M."/>
            <person name="Berlin A.M."/>
            <person name="Chapman S.B."/>
            <person name="Gainer-Dewar J."/>
            <person name="Goldberg J."/>
            <person name="Griggs A."/>
            <person name="Gujja S."/>
            <person name="Hansen M."/>
            <person name="Howarth C."/>
            <person name="Imamovic A."/>
            <person name="Ireland A."/>
            <person name="Larimer J."/>
            <person name="McCowan C."/>
            <person name="Murphy C."/>
            <person name="Pearson M."/>
            <person name="Poon T.W."/>
            <person name="Priest M."/>
            <person name="Roberts A."/>
            <person name="Saif S."/>
            <person name="Shea T."/>
            <person name="Sisk P."/>
            <person name="Sykes S."/>
            <person name="Wortman J."/>
            <person name="Nusbaum C."/>
            <person name="Birren B."/>
        </authorList>
    </citation>
    <scope>NUCLEOTIDE SEQUENCE [LARGE SCALE GENOMIC DNA]</scope>
    <source>
        <strain evidence="1 2">ACS-093-V-SCH5</strain>
    </source>
</reference>
<dbReference type="Proteomes" id="UP000014417">
    <property type="component" value="Unassembled WGS sequence"/>
</dbReference>
<protein>
    <submittedName>
        <fullName evidence="1">Uncharacterized protein</fullName>
    </submittedName>
</protein>
<proteinExistence type="predicted"/>
<dbReference type="EMBL" id="AGZR01000003">
    <property type="protein sequence ID" value="EPD33804.1"/>
    <property type="molecule type" value="Genomic_DNA"/>
</dbReference>
<keyword evidence="2" id="KW-1185">Reference proteome</keyword>
<sequence length="123" mass="13339">MIRTLHQAKQLASEALTSVDADVHVTLDQASIEPALASGQSVVLITPPTIDYDTDTVARATWRIFLIASNTDLEASWDALDALTADLAKAWGTPDQIEPAEWSDLAGNPWPAFTFTITTDHYA</sequence>
<name>S2X1B3_9ACTN</name>
<gene>
    <name evidence="1" type="ORF">HMPREF9306_00218</name>
</gene>
<dbReference type="HOGENOM" id="CLU_2013225_0_0_11"/>
<dbReference type="AlphaFoldDB" id="S2X1B3"/>
<dbReference type="RefSeq" id="WP_016455076.1">
    <property type="nucleotide sequence ID" value="NZ_KE150269.1"/>
</dbReference>
<evidence type="ECO:0000313" key="1">
    <source>
        <dbReference type="EMBL" id="EPD33804.1"/>
    </source>
</evidence>
<evidence type="ECO:0000313" key="2">
    <source>
        <dbReference type="Proteomes" id="UP000014417"/>
    </source>
</evidence>
<dbReference type="STRING" id="883161.HMPREF9306_00218"/>